<evidence type="ECO:0000313" key="1">
    <source>
        <dbReference type="EMBL" id="KAL0307739.1"/>
    </source>
</evidence>
<gene>
    <name evidence="1" type="ORF">Sangu_2492000</name>
</gene>
<dbReference type="PANTHER" id="PTHR34222">
    <property type="entry name" value="GAG_PRE-INTEGRS DOMAIN-CONTAINING PROTEIN"/>
    <property type="match status" value="1"/>
</dbReference>
<sequence length="190" mass="22162">MIYQLQREIASISQKDLSLTRYLMKVTKLWNELSSKPLTPKCKCGSCTCGVNKEIEELTSLTQLMQFLMGLHESFNNEKCQIPMLDPLPDIEKAFAMVYSVEQQRAIHNKLEGSSAHIAYHLALKEIRRESDKSMQKRKLFVNKRNLICNHCCKSGHAQENCFQLHGAPEWYKTLTDKKREEKLLLRIWM</sequence>
<proteinExistence type="predicted"/>
<dbReference type="EMBL" id="JACGWK010000069">
    <property type="protein sequence ID" value="KAL0307739.1"/>
    <property type="molecule type" value="Genomic_DNA"/>
</dbReference>
<dbReference type="PANTHER" id="PTHR34222:SF99">
    <property type="entry name" value="PROTEIN, PUTATIVE-RELATED"/>
    <property type="match status" value="1"/>
</dbReference>
<protein>
    <submittedName>
        <fullName evidence="1">Uncharacterized protein</fullName>
    </submittedName>
</protein>
<organism evidence="1">
    <name type="scientific">Sesamum angustifolium</name>
    <dbReference type="NCBI Taxonomy" id="2727405"/>
    <lineage>
        <taxon>Eukaryota</taxon>
        <taxon>Viridiplantae</taxon>
        <taxon>Streptophyta</taxon>
        <taxon>Embryophyta</taxon>
        <taxon>Tracheophyta</taxon>
        <taxon>Spermatophyta</taxon>
        <taxon>Magnoliopsida</taxon>
        <taxon>eudicotyledons</taxon>
        <taxon>Gunneridae</taxon>
        <taxon>Pentapetalae</taxon>
        <taxon>asterids</taxon>
        <taxon>lamiids</taxon>
        <taxon>Lamiales</taxon>
        <taxon>Pedaliaceae</taxon>
        <taxon>Sesamum</taxon>
    </lineage>
</organism>
<accession>A0AAW2KLJ3</accession>
<comment type="caution">
    <text evidence="1">The sequence shown here is derived from an EMBL/GenBank/DDBJ whole genome shotgun (WGS) entry which is preliminary data.</text>
</comment>
<reference evidence="1" key="2">
    <citation type="journal article" date="2024" name="Plant">
        <title>Genomic evolution and insights into agronomic trait innovations of Sesamum species.</title>
        <authorList>
            <person name="Miao H."/>
            <person name="Wang L."/>
            <person name="Qu L."/>
            <person name="Liu H."/>
            <person name="Sun Y."/>
            <person name="Le M."/>
            <person name="Wang Q."/>
            <person name="Wei S."/>
            <person name="Zheng Y."/>
            <person name="Lin W."/>
            <person name="Duan Y."/>
            <person name="Cao H."/>
            <person name="Xiong S."/>
            <person name="Wang X."/>
            <person name="Wei L."/>
            <person name="Li C."/>
            <person name="Ma Q."/>
            <person name="Ju M."/>
            <person name="Zhao R."/>
            <person name="Li G."/>
            <person name="Mu C."/>
            <person name="Tian Q."/>
            <person name="Mei H."/>
            <person name="Zhang T."/>
            <person name="Gao T."/>
            <person name="Zhang H."/>
        </authorList>
    </citation>
    <scope>NUCLEOTIDE SEQUENCE</scope>
    <source>
        <strain evidence="1">G01</strain>
    </source>
</reference>
<dbReference type="AlphaFoldDB" id="A0AAW2KLJ3"/>
<name>A0AAW2KLJ3_9LAMI</name>
<reference evidence="1" key="1">
    <citation type="submission" date="2020-06" db="EMBL/GenBank/DDBJ databases">
        <authorList>
            <person name="Li T."/>
            <person name="Hu X."/>
            <person name="Zhang T."/>
            <person name="Song X."/>
            <person name="Zhang H."/>
            <person name="Dai N."/>
            <person name="Sheng W."/>
            <person name="Hou X."/>
            <person name="Wei L."/>
        </authorList>
    </citation>
    <scope>NUCLEOTIDE SEQUENCE</scope>
    <source>
        <strain evidence="1">G01</strain>
        <tissue evidence="1">Leaf</tissue>
    </source>
</reference>